<dbReference type="EMBL" id="SGXA01000003">
    <property type="protein sequence ID" value="RZS69126.1"/>
    <property type="molecule type" value="Genomic_DNA"/>
</dbReference>
<feature type="transmembrane region" description="Helical" evidence="1">
    <location>
        <begin position="98"/>
        <end position="116"/>
    </location>
</feature>
<dbReference type="Pfam" id="PF04773">
    <property type="entry name" value="FecR"/>
    <property type="match status" value="1"/>
</dbReference>
<organism evidence="4 5">
    <name type="scientific">Pseudobacter ginsenosidimutans</name>
    <dbReference type="NCBI Taxonomy" id="661488"/>
    <lineage>
        <taxon>Bacteria</taxon>
        <taxon>Pseudomonadati</taxon>
        <taxon>Bacteroidota</taxon>
        <taxon>Chitinophagia</taxon>
        <taxon>Chitinophagales</taxon>
        <taxon>Chitinophagaceae</taxon>
        <taxon>Pseudobacter</taxon>
    </lineage>
</organism>
<name>A0A4Q7MLD5_9BACT</name>
<evidence type="ECO:0000256" key="1">
    <source>
        <dbReference type="SAM" id="Phobius"/>
    </source>
</evidence>
<dbReference type="Pfam" id="PF16344">
    <property type="entry name" value="FecR_C"/>
    <property type="match status" value="1"/>
</dbReference>
<dbReference type="InterPro" id="IPR006860">
    <property type="entry name" value="FecR"/>
</dbReference>
<keyword evidence="1" id="KW-0812">Transmembrane</keyword>
<accession>A0A4Q7MLD5</accession>
<keyword evidence="1" id="KW-0472">Membrane</keyword>
<keyword evidence="5" id="KW-1185">Reference proteome</keyword>
<feature type="domain" description="Protein FecR C-terminal" evidence="3">
    <location>
        <begin position="326"/>
        <end position="392"/>
    </location>
</feature>
<reference evidence="4 5" key="1">
    <citation type="submission" date="2019-02" db="EMBL/GenBank/DDBJ databases">
        <title>Genomic Encyclopedia of Type Strains, Phase IV (KMG-IV): sequencing the most valuable type-strain genomes for metagenomic binning, comparative biology and taxonomic classification.</title>
        <authorList>
            <person name="Goeker M."/>
        </authorList>
    </citation>
    <scope>NUCLEOTIDE SEQUENCE [LARGE SCALE GENOMIC DNA]</scope>
    <source>
        <strain evidence="4 5">DSM 18116</strain>
    </source>
</reference>
<dbReference type="AlphaFoldDB" id="A0A4Q7MLD5"/>
<dbReference type="RefSeq" id="WP_130543490.1">
    <property type="nucleotide sequence ID" value="NZ_CP042431.1"/>
</dbReference>
<comment type="caution">
    <text evidence="4">The sequence shown here is derived from an EMBL/GenBank/DDBJ whole genome shotgun (WGS) entry which is preliminary data.</text>
</comment>
<proteinExistence type="predicted"/>
<evidence type="ECO:0000259" key="3">
    <source>
        <dbReference type="Pfam" id="PF16344"/>
    </source>
</evidence>
<gene>
    <name evidence="4" type="ORF">EV199_4952</name>
</gene>
<dbReference type="OrthoDB" id="1452822at2"/>
<protein>
    <submittedName>
        <fullName evidence="4">FecR family protein</fullName>
    </submittedName>
</protein>
<dbReference type="FunFam" id="2.60.120.1440:FF:000001">
    <property type="entry name" value="Putative anti-sigma factor"/>
    <property type="match status" value="1"/>
</dbReference>
<evidence type="ECO:0000259" key="2">
    <source>
        <dbReference type="Pfam" id="PF04773"/>
    </source>
</evidence>
<dbReference type="InterPro" id="IPR012373">
    <property type="entry name" value="Ferrdict_sens_TM"/>
</dbReference>
<feature type="domain" description="FecR protein" evidence="2">
    <location>
        <begin position="189"/>
        <end position="285"/>
    </location>
</feature>
<sequence length="395" mass="43587">MSEILIDITILELLHKKVKEGSLLPAEAELLENWAGSSVHHRALADRIGNSKLLLADLSERYALNSDMAWKRVAARTVEKETASLKAPVRRINVIRRWWGAAAILLLAGIGTYFFTTIQKDKAPSIVENRSADIPAGKDGAVLTLADGSQVSLDSVQNATIALQGGVTAKVVDGTLIYEGTGNEAVYNTVSTPKGRKYRVILPDGTIAWLNAASNIRYPSAFSGAERKVELKGEAYFEVAKNNKKPFRVTINEKAEVQVLGTSFNIKAYDNEPVVRTTLLEGSVRVKNGKEEKVLRPGEQARMGAGIELSKEVDIDQVMAWKNGLFNFDGAGIEEIMKQLERWYDIEVIYENGIPATTFFGKISARNSLQKVLSILEKSEVKFRLENGRQLVILQ</sequence>
<dbReference type="PANTHER" id="PTHR30273:SF2">
    <property type="entry name" value="PROTEIN FECR"/>
    <property type="match status" value="1"/>
</dbReference>
<dbReference type="Gene3D" id="2.60.120.1440">
    <property type="match status" value="1"/>
</dbReference>
<evidence type="ECO:0000313" key="5">
    <source>
        <dbReference type="Proteomes" id="UP000293874"/>
    </source>
</evidence>
<keyword evidence="1" id="KW-1133">Transmembrane helix</keyword>
<dbReference type="InterPro" id="IPR032508">
    <property type="entry name" value="FecR_C"/>
</dbReference>
<dbReference type="Gene3D" id="3.55.50.30">
    <property type="match status" value="1"/>
</dbReference>
<dbReference type="Proteomes" id="UP000293874">
    <property type="component" value="Unassembled WGS sequence"/>
</dbReference>
<evidence type="ECO:0000313" key="4">
    <source>
        <dbReference type="EMBL" id="RZS69126.1"/>
    </source>
</evidence>
<dbReference type="GO" id="GO:0016989">
    <property type="term" value="F:sigma factor antagonist activity"/>
    <property type="evidence" value="ECO:0007669"/>
    <property type="project" value="TreeGrafter"/>
</dbReference>
<dbReference type="PANTHER" id="PTHR30273">
    <property type="entry name" value="PERIPLASMIC SIGNAL SENSOR AND SIGMA FACTOR ACTIVATOR FECR-RELATED"/>
    <property type="match status" value="1"/>
</dbReference>